<evidence type="ECO:0000259" key="8">
    <source>
        <dbReference type="PROSITE" id="PS51471"/>
    </source>
</evidence>
<keyword evidence="5" id="KW-0408">Iron</keyword>
<dbReference type="GO" id="GO:0031418">
    <property type="term" value="F:L-ascorbic acid binding"/>
    <property type="evidence" value="ECO:0007669"/>
    <property type="project" value="InterPro"/>
</dbReference>
<name>A0A7S4NDR3_9STRA</name>
<evidence type="ECO:0000256" key="2">
    <source>
        <dbReference type="ARBA" id="ARBA00022723"/>
    </source>
</evidence>
<organism evidence="9">
    <name type="scientific">Odontella aurita</name>
    <dbReference type="NCBI Taxonomy" id="265563"/>
    <lineage>
        <taxon>Eukaryota</taxon>
        <taxon>Sar</taxon>
        <taxon>Stramenopiles</taxon>
        <taxon>Ochrophyta</taxon>
        <taxon>Bacillariophyta</taxon>
        <taxon>Mediophyceae</taxon>
        <taxon>Biddulphiophycidae</taxon>
        <taxon>Eupodiscales</taxon>
        <taxon>Odontellaceae</taxon>
        <taxon>Odontella</taxon>
    </lineage>
</organism>
<dbReference type="Gene3D" id="2.60.120.620">
    <property type="entry name" value="q2cbj1_9rhob like domain"/>
    <property type="match status" value="1"/>
</dbReference>
<dbReference type="InterPro" id="IPR006620">
    <property type="entry name" value="Pro_4_hyd_alph"/>
</dbReference>
<gene>
    <name evidence="9" type="ORF">OAUR00152_LOCUS38387</name>
</gene>
<evidence type="ECO:0000256" key="3">
    <source>
        <dbReference type="ARBA" id="ARBA00022964"/>
    </source>
</evidence>
<dbReference type="EMBL" id="HBKQ01056061">
    <property type="protein sequence ID" value="CAE2282411.1"/>
    <property type="molecule type" value="Transcribed_RNA"/>
</dbReference>
<evidence type="ECO:0000256" key="5">
    <source>
        <dbReference type="ARBA" id="ARBA00023004"/>
    </source>
</evidence>
<feature type="chain" id="PRO_5030659702" description="Fe2OG dioxygenase domain-containing protein" evidence="7">
    <location>
        <begin position="32"/>
        <end position="346"/>
    </location>
</feature>
<dbReference type="GO" id="GO:0005506">
    <property type="term" value="F:iron ion binding"/>
    <property type="evidence" value="ECO:0007669"/>
    <property type="project" value="InterPro"/>
</dbReference>
<proteinExistence type="predicted"/>
<feature type="region of interest" description="Disordered" evidence="6">
    <location>
        <begin position="284"/>
        <end position="346"/>
    </location>
</feature>
<dbReference type="Pfam" id="PF13640">
    <property type="entry name" value="2OG-FeII_Oxy_3"/>
    <property type="match status" value="1"/>
</dbReference>
<sequence>MEQTMRTSNPLDGRFIFLALFFFLRPTFCSGEDEASADEAFCERLPSKYSCGRYEGCEWRNDTCVDLSPERIEIGQEYPLGPLEEKGGRDIPSTWRVDGPLGDKKDKTYVFVVIPNCLDASDADKILSLRPQMNEKTQIKDRQDYVEHNHVVHRVEPMLKQQHGMLYEKLVSTMIDVDAHIWRKTQHVDAVFPEIEFIDYQTSKGQGFGAHVDNGSLITAVFMTSDPTKDFEGGSLIFDDLDGEDRAVNLNFAECVVFRGNQLEHRVSPITKGRRMILQIELSHTHNDDEDSSSDDDMDDSGDSEDYSYDEDDHDDDDDTRDGDEGENSRDDGKENDSPQIMEAEL</sequence>
<feature type="compositionally biased region" description="Acidic residues" evidence="6">
    <location>
        <begin position="288"/>
        <end position="326"/>
    </location>
</feature>
<accession>A0A7S4NDR3</accession>
<protein>
    <recommendedName>
        <fullName evidence="8">Fe2OG dioxygenase domain-containing protein</fullName>
    </recommendedName>
</protein>
<keyword evidence="2" id="KW-0479">Metal-binding</keyword>
<keyword evidence="3" id="KW-0223">Dioxygenase</keyword>
<dbReference type="GO" id="GO:0051213">
    <property type="term" value="F:dioxygenase activity"/>
    <property type="evidence" value="ECO:0007669"/>
    <property type="project" value="UniProtKB-KW"/>
</dbReference>
<feature type="compositionally biased region" description="Basic and acidic residues" evidence="6">
    <location>
        <begin position="327"/>
        <end position="337"/>
    </location>
</feature>
<keyword evidence="4" id="KW-0560">Oxidoreductase</keyword>
<evidence type="ECO:0000256" key="4">
    <source>
        <dbReference type="ARBA" id="ARBA00023002"/>
    </source>
</evidence>
<reference evidence="9" key="1">
    <citation type="submission" date="2021-01" db="EMBL/GenBank/DDBJ databases">
        <authorList>
            <person name="Corre E."/>
            <person name="Pelletier E."/>
            <person name="Niang G."/>
            <person name="Scheremetjew M."/>
            <person name="Finn R."/>
            <person name="Kale V."/>
            <person name="Holt S."/>
            <person name="Cochrane G."/>
            <person name="Meng A."/>
            <person name="Brown T."/>
            <person name="Cohen L."/>
        </authorList>
    </citation>
    <scope>NUCLEOTIDE SEQUENCE</scope>
    <source>
        <strain evidence="9">Isolate 1302-5</strain>
    </source>
</reference>
<feature type="signal peptide" evidence="7">
    <location>
        <begin position="1"/>
        <end position="31"/>
    </location>
</feature>
<dbReference type="AlphaFoldDB" id="A0A7S4NDR3"/>
<evidence type="ECO:0000313" key="9">
    <source>
        <dbReference type="EMBL" id="CAE2282411.1"/>
    </source>
</evidence>
<dbReference type="SMART" id="SM00702">
    <property type="entry name" value="P4Hc"/>
    <property type="match status" value="1"/>
</dbReference>
<dbReference type="InterPro" id="IPR044862">
    <property type="entry name" value="Pro_4_hyd_alph_FE2OG_OXY"/>
</dbReference>
<feature type="domain" description="Fe2OG dioxygenase" evidence="8">
    <location>
        <begin position="187"/>
        <end position="284"/>
    </location>
</feature>
<comment type="cofactor">
    <cofactor evidence="1">
        <name>L-ascorbate</name>
        <dbReference type="ChEBI" id="CHEBI:38290"/>
    </cofactor>
</comment>
<dbReference type="GO" id="GO:0016705">
    <property type="term" value="F:oxidoreductase activity, acting on paired donors, with incorporation or reduction of molecular oxygen"/>
    <property type="evidence" value="ECO:0007669"/>
    <property type="project" value="InterPro"/>
</dbReference>
<evidence type="ECO:0000256" key="7">
    <source>
        <dbReference type="SAM" id="SignalP"/>
    </source>
</evidence>
<evidence type="ECO:0000256" key="6">
    <source>
        <dbReference type="SAM" id="MobiDB-lite"/>
    </source>
</evidence>
<keyword evidence="7" id="KW-0732">Signal</keyword>
<dbReference type="PROSITE" id="PS51471">
    <property type="entry name" value="FE2OG_OXY"/>
    <property type="match status" value="1"/>
</dbReference>
<evidence type="ECO:0000256" key="1">
    <source>
        <dbReference type="ARBA" id="ARBA00001961"/>
    </source>
</evidence>
<dbReference type="InterPro" id="IPR005123">
    <property type="entry name" value="Oxoglu/Fe-dep_dioxygenase_dom"/>
</dbReference>